<proteinExistence type="predicted"/>
<evidence type="ECO:0000313" key="2">
    <source>
        <dbReference type="Proteomes" id="UP001154282"/>
    </source>
</evidence>
<sequence>TRTWAASTSPSTFRHSTPGTCCSHGTRNRAAHGTRNRAAYVNTQVSVLVLQHNTTTTTIRDRRTNLQLELEARNPSGAEQVVDLLAQLLLRQWGEVGEGLVLLQT</sequence>
<reference evidence="1" key="1">
    <citation type="submission" date="2022-08" db="EMBL/GenBank/DDBJ databases">
        <authorList>
            <person name="Gutierrez-Valencia J."/>
        </authorList>
    </citation>
    <scope>NUCLEOTIDE SEQUENCE</scope>
</reference>
<name>A0AAV0MXN9_9ROSI</name>
<comment type="caution">
    <text evidence="1">The sequence shown here is derived from an EMBL/GenBank/DDBJ whole genome shotgun (WGS) entry which is preliminary data.</text>
</comment>
<dbReference type="EMBL" id="CAMGYJ010000007">
    <property type="protein sequence ID" value="CAI0451072.1"/>
    <property type="molecule type" value="Genomic_DNA"/>
</dbReference>
<accession>A0AAV0MXN9</accession>
<keyword evidence="2" id="KW-1185">Reference proteome</keyword>
<feature type="non-terminal residue" evidence="1">
    <location>
        <position position="1"/>
    </location>
</feature>
<organism evidence="1 2">
    <name type="scientific">Linum tenue</name>
    <dbReference type="NCBI Taxonomy" id="586396"/>
    <lineage>
        <taxon>Eukaryota</taxon>
        <taxon>Viridiplantae</taxon>
        <taxon>Streptophyta</taxon>
        <taxon>Embryophyta</taxon>
        <taxon>Tracheophyta</taxon>
        <taxon>Spermatophyta</taxon>
        <taxon>Magnoliopsida</taxon>
        <taxon>eudicotyledons</taxon>
        <taxon>Gunneridae</taxon>
        <taxon>Pentapetalae</taxon>
        <taxon>rosids</taxon>
        <taxon>fabids</taxon>
        <taxon>Malpighiales</taxon>
        <taxon>Linaceae</taxon>
        <taxon>Linum</taxon>
    </lineage>
</organism>
<dbReference type="AlphaFoldDB" id="A0AAV0MXN9"/>
<feature type="non-terminal residue" evidence="1">
    <location>
        <position position="105"/>
    </location>
</feature>
<dbReference type="Proteomes" id="UP001154282">
    <property type="component" value="Unassembled WGS sequence"/>
</dbReference>
<protein>
    <submittedName>
        <fullName evidence="1">Uncharacterized protein</fullName>
    </submittedName>
</protein>
<evidence type="ECO:0000313" key="1">
    <source>
        <dbReference type="EMBL" id="CAI0451072.1"/>
    </source>
</evidence>
<gene>
    <name evidence="1" type="ORF">LITE_LOCUS30740</name>
</gene>